<dbReference type="KEGG" id="ccan:109680305"/>
<dbReference type="GO" id="GO:0005929">
    <property type="term" value="C:cilium"/>
    <property type="evidence" value="ECO:0007669"/>
    <property type="project" value="UniProtKB-ARBA"/>
</dbReference>
<dbReference type="InterPro" id="IPR018902">
    <property type="entry name" value="CMI2A-C-like_dom"/>
</dbReference>
<evidence type="ECO:0000256" key="1">
    <source>
        <dbReference type="ARBA" id="ARBA00004611"/>
    </source>
</evidence>
<feature type="compositionally biased region" description="Basic residues" evidence="9">
    <location>
        <begin position="150"/>
        <end position="159"/>
    </location>
</feature>
<evidence type="ECO:0000256" key="6">
    <source>
        <dbReference type="ARBA" id="ARBA00035661"/>
    </source>
</evidence>
<sequence>MASRSVGTLLSEFNAAYVPPALMPGYQGHVPGVAFAFGASYGTNTFRYFQDHRNAAMEKNFTCFSRGSSFPTVFSSDLDLAIRGRSHTRDHWLYLPSDTHFNLDSDGYALSLSKKARRDLSHEPLHLGPTHLLTHRPSAATSHPISNVPSRRRLPRSRLSHSGERHPLPTNLPPLSPKKKWHLLRVSPGNVKTYQTFPSGKRVSLQERQKRDCYFEFRA</sequence>
<keyword evidence="5" id="KW-0966">Cell projection</keyword>
<dbReference type="AlphaFoldDB" id="A0A8B7TZH3"/>
<proteinExistence type="inferred from homology"/>
<keyword evidence="3" id="KW-0282">Flagellum</keyword>
<gene>
    <name evidence="11" type="primary">CUNH2orf70</name>
</gene>
<accession>A0A8B7TZH3</accession>
<feature type="domain" description="Ciliary microtubule inner protein 2A-C-like" evidence="10">
    <location>
        <begin position="19"/>
        <end position="82"/>
    </location>
</feature>
<evidence type="ECO:0000256" key="8">
    <source>
        <dbReference type="ARBA" id="ARBA00046435"/>
    </source>
</evidence>
<evidence type="ECO:0000256" key="4">
    <source>
        <dbReference type="ARBA" id="ARBA00023212"/>
    </source>
</evidence>
<organism evidence="11">
    <name type="scientific">Castor canadensis</name>
    <name type="common">American beaver</name>
    <dbReference type="NCBI Taxonomy" id="51338"/>
    <lineage>
        <taxon>Eukaryota</taxon>
        <taxon>Metazoa</taxon>
        <taxon>Chordata</taxon>
        <taxon>Craniata</taxon>
        <taxon>Vertebrata</taxon>
        <taxon>Euteleostomi</taxon>
        <taxon>Mammalia</taxon>
        <taxon>Eutheria</taxon>
        <taxon>Euarchontoglires</taxon>
        <taxon>Glires</taxon>
        <taxon>Rodentia</taxon>
        <taxon>Castorimorpha</taxon>
        <taxon>Castoridae</taxon>
        <taxon>Castor</taxon>
    </lineage>
</organism>
<protein>
    <recommendedName>
        <fullName evidence="7">Ciliary microtubule inner protein 2C</fullName>
    </recommendedName>
</protein>
<dbReference type="CTD" id="339778"/>
<reference evidence="11" key="1">
    <citation type="submission" date="2025-08" db="UniProtKB">
        <authorList>
            <consortium name="RefSeq"/>
        </authorList>
    </citation>
    <scope>IDENTIFICATION</scope>
    <source>
        <tissue evidence="11">Leukocyte</tissue>
    </source>
</reference>
<evidence type="ECO:0000259" key="10">
    <source>
        <dbReference type="Pfam" id="PF10629"/>
    </source>
</evidence>
<comment type="subunit">
    <text evidence="8">Microtubule inner protein component of sperm flagellar doublet microtubules.</text>
</comment>
<evidence type="ECO:0000256" key="5">
    <source>
        <dbReference type="ARBA" id="ARBA00023273"/>
    </source>
</evidence>
<dbReference type="GO" id="GO:0015630">
    <property type="term" value="C:microtubule cytoskeleton"/>
    <property type="evidence" value="ECO:0007669"/>
    <property type="project" value="UniProtKB-ARBA"/>
</dbReference>
<evidence type="ECO:0000256" key="2">
    <source>
        <dbReference type="ARBA" id="ARBA00022490"/>
    </source>
</evidence>
<dbReference type="PANTHER" id="PTHR34924:SF1">
    <property type="entry name" value="PROTEIN FAM166C"/>
    <property type="match status" value="1"/>
</dbReference>
<evidence type="ECO:0000313" key="11">
    <source>
        <dbReference type="RefSeq" id="XP_020010790.1"/>
    </source>
</evidence>
<name>A0A8B7TZH3_CASCN</name>
<comment type="similarity">
    <text evidence="6">Belongs to the CIMIP2 family.</text>
</comment>
<keyword evidence="3" id="KW-0969">Cilium</keyword>
<feature type="compositionally biased region" description="Polar residues" evidence="9">
    <location>
        <begin position="139"/>
        <end position="148"/>
    </location>
</feature>
<dbReference type="InterPro" id="IPR052329">
    <property type="entry name" value="CIMIP2C"/>
</dbReference>
<keyword evidence="4" id="KW-0206">Cytoskeleton</keyword>
<feature type="region of interest" description="Disordered" evidence="9">
    <location>
        <begin position="125"/>
        <end position="176"/>
    </location>
</feature>
<dbReference type="PANTHER" id="PTHR34924">
    <property type="entry name" value="UPF0573 PROTEIN C2ORF70"/>
    <property type="match status" value="1"/>
</dbReference>
<keyword evidence="2" id="KW-0963">Cytoplasm</keyword>
<dbReference type="Pfam" id="PF10629">
    <property type="entry name" value="CMI2B-like"/>
    <property type="match status" value="1"/>
</dbReference>
<evidence type="ECO:0000256" key="7">
    <source>
        <dbReference type="ARBA" id="ARBA00041160"/>
    </source>
</evidence>
<comment type="subcellular location">
    <subcellularLocation>
        <location evidence="1">Cytoplasm</location>
        <location evidence="1">Cytoskeleton</location>
        <location evidence="1">Flagellum axoneme</location>
    </subcellularLocation>
</comment>
<evidence type="ECO:0000256" key="9">
    <source>
        <dbReference type="SAM" id="MobiDB-lite"/>
    </source>
</evidence>
<evidence type="ECO:0000256" key="3">
    <source>
        <dbReference type="ARBA" id="ARBA00022846"/>
    </source>
</evidence>
<dbReference type="RefSeq" id="XP_020010790.1">
    <property type="nucleotide sequence ID" value="XM_020155201.1"/>
</dbReference>
<dbReference type="OrthoDB" id="8181742at2759"/>